<name>A0A7C8L0J3_9BACI</name>
<evidence type="ECO:0000313" key="3">
    <source>
        <dbReference type="Proteomes" id="UP000480246"/>
    </source>
</evidence>
<reference evidence="2 3" key="1">
    <citation type="submission" date="2019-10" db="EMBL/GenBank/DDBJ databases">
        <title>Gracilibacillus sp. nov. isolated from rice seeds.</title>
        <authorList>
            <person name="He S."/>
        </authorList>
    </citation>
    <scope>NUCLEOTIDE SEQUENCE [LARGE SCALE GENOMIC DNA]</scope>
    <source>
        <strain evidence="2 3">TD8</strain>
    </source>
</reference>
<keyword evidence="1" id="KW-1133">Transmembrane helix</keyword>
<feature type="transmembrane region" description="Helical" evidence="1">
    <location>
        <begin position="74"/>
        <end position="92"/>
    </location>
</feature>
<dbReference type="Proteomes" id="UP000480246">
    <property type="component" value="Unassembled WGS sequence"/>
</dbReference>
<dbReference type="PANTHER" id="PTHR32251">
    <property type="entry name" value="3-OXO-5-ALPHA-STEROID 4-DEHYDROGENASE"/>
    <property type="match status" value="1"/>
</dbReference>
<dbReference type="OrthoDB" id="9779233at2"/>
<feature type="transmembrane region" description="Helical" evidence="1">
    <location>
        <begin position="169"/>
        <end position="189"/>
    </location>
</feature>
<feature type="transmembrane region" description="Helical" evidence="1">
    <location>
        <begin position="104"/>
        <end position="122"/>
    </location>
</feature>
<comment type="caution">
    <text evidence="2">The sequence shown here is derived from an EMBL/GenBank/DDBJ whole genome shotgun (WGS) entry which is preliminary data.</text>
</comment>
<dbReference type="InterPro" id="IPR010721">
    <property type="entry name" value="UstE-like"/>
</dbReference>
<gene>
    <name evidence="2" type="ORF">F9U64_22110</name>
</gene>
<evidence type="ECO:0000256" key="1">
    <source>
        <dbReference type="SAM" id="Phobius"/>
    </source>
</evidence>
<dbReference type="AlphaFoldDB" id="A0A7C8L0J3"/>
<feature type="transmembrane region" description="Helical" evidence="1">
    <location>
        <begin position="45"/>
        <end position="65"/>
    </location>
</feature>
<sequence length="216" mass="25337">MDLYEGEGKSLPQKLTLFLLETLILLVGGWILFFQSEEWSVRNVILFSLFVVVYGRMCVTIFYLLKRKMPWKEAFSIPIAFSLYYIGFSLFSLTTDVPLTLLDLIYILLFLTGSYLNTYSELQRNGWKKDPANKGKLYTEGLFRYSMHINYFGDLLWVTALALLTRSPWAMSIPVLLFCLFAFYNIPALDKYLAQKYGRQFDDYSRKTKKLIPFIY</sequence>
<protein>
    <submittedName>
        <fullName evidence="2">DUF1295 domain-containing protein</fullName>
    </submittedName>
</protein>
<keyword evidence="1" id="KW-0812">Transmembrane</keyword>
<dbReference type="PANTHER" id="PTHR32251:SF17">
    <property type="entry name" value="STEROID 5-ALPHA REDUCTASE C-TERMINAL DOMAIN-CONTAINING PROTEIN"/>
    <property type="match status" value="1"/>
</dbReference>
<keyword evidence="1" id="KW-0472">Membrane</keyword>
<dbReference type="GO" id="GO:0016020">
    <property type="term" value="C:membrane"/>
    <property type="evidence" value="ECO:0007669"/>
    <property type="project" value="TreeGrafter"/>
</dbReference>
<keyword evidence="3" id="KW-1185">Reference proteome</keyword>
<dbReference type="Gene3D" id="1.20.120.1630">
    <property type="match status" value="1"/>
</dbReference>
<dbReference type="EMBL" id="WEID01000131">
    <property type="protein sequence ID" value="KAB8125682.1"/>
    <property type="molecule type" value="Genomic_DNA"/>
</dbReference>
<evidence type="ECO:0000313" key="2">
    <source>
        <dbReference type="EMBL" id="KAB8125682.1"/>
    </source>
</evidence>
<accession>A0A7C8L0J3</accession>
<proteinExistence type="predicted"/>
<dbReference type="PROSITE" id="PS50244">
    <property type="entry name" value="S5A_REDUCTASE"/>
    <property type="match status" value="1"/>
</dbReference>
<dbReference type="Pfam" id="PF06966">
    <property type="entry name" value="DUF1295"/>
    <property type="match status" value="1"/>
</dbReference>
<feature type="transmembrane region" description="Helical" evidence="1">
    <location>
        <begin position="15"/>
        <end position="33"/>
    </location>
</feature>
<organism evidence="2 3">
    <name type="scientific">Gracilibacillus oryzae</name>
    <dbReference type="NCBI Taxonomy" id="1672701"/>
    <lineage>
        <taxon>Bacteria</taxon>
        <taxon>Bacillati</taxon>
        <taxon>Bacillota</taxon>
        <taxon>Bacilli</taxon>
        <taxon>Bacillales</taxon>
        <taxon>Bacillaceae</taxon>
        <taxon>Gracilibacillus</taxon>
    </lineage>
</organism>